<dbReference type="Pfam" id="PF00847">
    <property type="entry name" value="AP2"/>
    <property type="match status" value="1"/>
</dbReference>
<name>A0A8S2ABK1_ARAAE</name>
<dbReference type="Pfam" id="PF10561">
    <property type="entry name" value="C2orf69"/>
    <property type="match status" value="1"/>
</dbReference>
<feature type="region of interest" description="Disordered" evidence="7">
    <location>
        <begin position="66"/>
        <end position="109"/>
    </location>
</feature>
<dbReference type="InterPro" id="IPR018881">
    <property type="entry name" value="C2orf69_mit"/>
</dbReference>
<organism evidence="9 10">
    <name type="scientific">Arabidopsis arenosa</name>
    <name type="common">Sand rock-cress</name>
    <name type="synonym">Cardaminopsis arenosa</name>
    <dbReference type="NCBI Taxonomy" id="38785"/>
    <lineage>
        <taxon>Eukaryota</taxon>
        <taxon>Viridiplantae</taxon>
        <taxon>Streptophyta</taxon>
        <taxon>Embryophyta</taxon>
        <taxon>Tracheophyta</taxon>
        <taxon>Spermatophyta</taxon>
        <taxon>Magnoliopsida</taxon>
        <taxon>eudicotyledons</taxon>
        <taxon>Gunneridae</taxon>
        <taxon>Pentapetalae</taxon>
        <taxon>rosids</taxon>
        <taxon>malvids</taxon>
        <taxon>Brassicales</taxon>
        <taxon>Brassicaceae</taxon>
        <taxon>Camelineae</taxon>
        <taxon>Arabidopsis</taxon>
    </lineage>
</organism>
<feature type="domain" description="AP2/ERF" evidence="8">
    <location>
        <begin position="105"/>
        <end position="163"/>
    </location>
</feature>
<dbReference type="GO" id="GO:0003677">
    <property type="term" value="F:DNA binding"/>
    <property type="evidence" value="ECO:0007669"/>
    <property type="project" value="UniProtKB-KW"/>
</dbReference>
<dbReference type="GO" id="GO:0005634">
    <property type="term" value="C:nucleus"/>
    <property type="evidence" value="ECO:0007669"/>
    <property type="project" value="UniProtKB-SubCell"/>
</dbReference>
<evidence type="ECO:0000256" key="1">
    <source>
        <dbReference type="ARBA" id="ARBA00004123"/>
    </source>
</evidence>
<dbReference type="InterPro" id="IPR001471">
    <property type="entry name" value="AP2/ERF_dom"/>
</dbReference>
<reference evidence="9" key="1">
    <citation type="submission" date="2021-01" db="EMBL/GenBank/DDBJ databases">
        <authorList>
            <person name="Bezrukov I."/>
        </authorList>
    </citation>
    <scope>NUCLEOTIDE SEQUENCE</scope>
</reference>
<keyword evidence="5" id="KW-0539">Nucleus</keyword>
<evidence type="ECO:0000256" key="5">
    <source>
        <dbReference type="ARBA" id="ARBA00023242"/>
    </source>
</evidence>
<proteinExistence type="inferred from homology"/>
<dbReference type="Proteomes" id="UP000682877">
    <property type="component" value="Chromosome 4"/>
</dbReference>
<evidence type="ECO:0000256" key="3">
    <source>
        <dbReference type="ARBA" id="ARBA00023125"/>
    </source>
</evidence>
<dbReference type="EMBL" id="LR999454">
    <property type="protein sequence ID" value="CAE6050128.1"/>
    <property type="molecule type" value="Genomic_DNA"/>
</dbReference>
<dbReference type="GO" id="GO:0005739">
    <property type="term" value="C:mitochondrion"/>
    <property type="evidence" value="ECO:0007669"/>
    <property type="project" value="TreeGrafter"/>
</dbReference>
<accession>A0A8S2ABK1</accession>
<sequence length="637" mass="69672">MSGFDYSDSLSSSDSVNNGVNSRMFFRNPSFSNVILNDNWSDLPLSVDDSQDMAIYNTLRDAVSSGWTPSVPPVTSPAEEVSVREEEKPPATASGSHAPRQKGMQYRGVRRRPWGKFAAEIRDPKKNGARVWLGTYETPEDAAVAYDRAAFQLRGSKAKLNFPHLIGSCKYEPVRIRPRRRSPEPSVSDQLTSEQKRESHGESSLVVPELDFTVDQFYFDGLDVDVEGGGEKNGMDGRLVGREEIIVGNEGKVGIGGIAVGIVGKFGCGKADGIGNGDVTVGIVGRVGRDGCGKVDGNGELSSEFILIMERWSGVLKIPLDATTSNYYRVAASLCLSSSSSSSSSTTPTVPSANAIFFHGDKVQDTGNHVIERLYNLQKVAEIIVSKFGNSVNAWVVEASVFNGPFAIYKDFVPSVNHKGAPKSYSPFGFPASSSIVSLLSSCLQEAKNLILKEGKEVCLINQIASVHHCPRTIVLGFSKGGVVINQLMSEISSLDTNFAETTSATVEEPTSQHEKIQIIPASKESFLNSISEVHYIDVGLNSSGAYITDHNVVQRISQRLARGADSLRIVIHGTPRQWCDEQRGWIRKEKDELVRLLEAETENSGRKLQVCERFYFSDRLPDLQMHFQIIDAMDVS</sequence>
<dbReference type="CDD" id="cd00018">
    <property type="entry name" value="AP2"/>
    <property type="match status" value="1"/>
</dbReference>
<keyword evidence="4" id="KW-0804">Transcription</keyword>
<evidence type="ECO:0000256" key="6">
    <source>
        <dbReference type="ARBA" id="ARBA00024343"/>
    </source>
</evidence>
<dbReference type="PANTHER" id="PTHR31296:SF1">
    <property type="entry name" value="MITOCHONDRIAL PROTEIN C2ORF69"/>
    <property type="match status" value="1"/>
</dbReference>
<keyword evidence="3" id="KW-0238">DNA-binding</keyword>
<evidence type="ECO:0000313" key="10">
    <source>
        <dbReference type="Proteomes" id="UP000682877"/>
    </source>
</evidence>
<dbReference type="GO" id="GO:0003700">
    <property type="term" value="F:DNA-binding transcription factor activity"/>
    <property type="evidence" value="ECO:0007669"/>
    <property type="project" value="InterPro"/>
</dbReference>
<dbReference type="Gene3D" id="3.30.730.10">
    <property type="entry name" value="AP2/ERF domain"/>
    <property type="match status" value="1"/>
</dbReference>
<protein>
    <recommendedName>
        <fullName evidence="8">AP2/ERF domain-containing protein</fullName>
    </recommendedName>
</protein>
<comment type="subcellular location">
    <subcellularLocation>
        <location evidence="1">Nucleus</location>
    </subcellularLocation>
</comment>
<keyword evidence="10" id="KW-1185">Reference proteome</keyword>
<dbReference type="InterPro" id="IPR016177">
    <property type="entry name" value="DNA-bd_dom_sf"/>
</dbReference>
<dbReference type="FunFam" id="3.30.730.10:FF:000001">
    <property type="entry name" value="Ethylene-responsive transcription factor 2"/>
    <property type="match status" value="1"/>
</dbReference>
<dbReference type="SUPFAM" id="SSF54171">
    <property type="entry name" value="DNA-binding domain"/>
    <property type="match status" value="1"/>
</dbReference>
<evidence type="ECO:0000256" key="4">
    <source>
        <dbReference type="ARBA" id="ARBA00023163"/>
    </source>
</evidence>
<dbReference type="AlphaFoldDB" id="A0A8S2ABK1"/>
<dbReference type="PROSITE" id="PS51032">
    <property type="entry name" value="AP2_ERF"/>
    <property type="match status" value="1"/>
</dbReference>
<feature type="region of interest" description="Disordered" evidence="7">
    <location>
        <begin position="176"/>
        <end position="203"/>
    </location>
</feature>
<comment type="similarity">
    <text evidence="6">Belongs to the AP2/ERF transcription factor family. ERF subfamily.</text>
</comment>
<keyword evidence="2" id="KW-0805">Transcription regulation</keyword>
<dbReference type="PANTHER" id="PTHR31296">
    <property type="entry name" value="UPF0565 PROTEIN C2ORF69"/>
    <property type="match status" value="1"/>
</dbReference>
<evidence type="ECO:0000256" key="7">
    <source>
        <dbReference type="SAM" id="MobiDB-lite"/>
    </source>
</evidence>
<evidence type="ECO:0000259" key="8">
    <source>
        <dbReference type="PROSITE" id="PS51032"/>
    </source>
</evidence>
<dbReference type="PRINTS" id="PR00367">
    <property type="entry name" value="ETHRSPELEMNT"/>
</dbReference>
<gene>
    <name evidence="9" type="ORF">AARE701A_LOCUS11436</name>
</gene>
<dbReference type="SMART" id="SM00380">
    <property type="entry name" value="AP2"/>
    <property type="match status" value="1"/>
</dbReference>
<evidence type="ECO:0000313" key="9">
    <source>
        <dbReference type="EMBL" id="CAE6050128.1"/>
    </source>
</evidence>
<evidence type="ECO:0000256" key="2">
    <source>
        <dbReference type="ARBA" id="ARBA00023015"/>
    </source>
</evidence>
<dbReference type="InterPro" id="IPR036955">
    <property type="entry name" value="AP2/ERF_dom_sf"/>
</dbReference>